<gene>
    <name evidence="1" type="ORF">MTR67_042880</name>
</gene>
<accession>A0AAF0UN54</accession>
<dbReference type="Proteomes" id="UP001234989">
    <property type="component" value="Chromosome 10"/>
</dbReference>
<keyword evidence="2" id="KW-1185">Reference proteome</keyword>
<protein>
    <submittedName>
        <fullName evidence="1">Uncharacterized protein</fullName>
    </submittedName>
</protein>
<dbReference type="AlphaFoldDB" id="A0AAF0UN54"/>
<dbReference type="EMBL" id="CP133621">
    <property type="protein sequence ID" value="WMV49495.1"/>
    <property type="molecule type" value="Genomic_DNA"/>
</dbReference>
<reference evidence="1" key="1">
    <citation type="submission" date="2023-08" db="EMBL/GenBank/DDBJ databases">
        <title>A de novo genome assembly of Solanum verrucosum Schlechtendal, a Mexican diploid species geographically isolated from the other diploid A-genome species in potato relatives.</title>
        <authorList>
            <person name="Hosaka K."/>
        </authorList>
    </citation>
    <scope>NUCLEOTIDE SEQUENCE</scope>
    <source>
        <tissue evidence="1">Young leaves</tissue>
    </source>
</reference>
<sequence>MSSNLFRDSHGPVHHVTSRCTLGPDSSAYQRVHALNFMSDERVLLKESPMKDVKRFRKKVKLRTRFISPFETVEDLEKNYPTYDLELAAIIFILKLQRHYLCEVHYEVDQVNTFHTALSEVKVEKLARLYISQIDRLYGVLISIVSI</sequence>
<proteinExistence type="predicted"/>
<name>A0AAF0UN54_SOLVR</name>
<organism evidence="1 2">
    <name type="scientific">Solanum verrucosum</name>
    <dbReference type="NCBI Taxonomy" id="315347"/>
    <lineage>
        <taxon>Eukaryota</taxon>
        <taxon>Viridiplantae</taxon>
        <taxon>Streptophyta</taxon>
        <taxon>Embryophyta</taxon>
        <taxon>Tracheophyta</taxon>
        <taxon>Spermatophyta</taxon>
        <taxon>Magnoliopsida</taxon>
        <taxon>eudicotyledons</taxon>
        <taxon>Gunneridae</taxon>
        <taxon>Pentapetalae</taxon>
        <taxon>asterids</taxon>
        <taxon>lamiids</taxon>
        <taxon>Solanales</taxon>
        <taxon>Solanaceae</taxon>
        <taxon>Solanoideae</taxon>
        <taxon>Solaneae</taxon>
        <taxon>Solanum</taxon>
    </lineage>
</organism>
<evidence type="ECO:0000313" key="2">
    <source>
        <dbReference type="Proteomes" id="UP001234989"/>
    </source>
</evidence>
<evidence type="ECO:0000313" key="1">
    <source>
        <dbReference type="EMBL" id="WMV49495.1"/>
    </source>
</evidence>